<reference evidence="2 3" key="1">
    <citation type="submission" date="2024-06" db="EMBL/GenBank/DDBJ databases">
        <title>The draft genome of Grus japonensis, version 3.</title>
        <authorList>
            <person name="Nabeshima K."/>
            <person name="Suzuki S."/>
            <person name="Onuma M."/>
        </authorList>
    </citation>
    <scope>NUCLEOTIDE SEQUENCE [LARGE SCALE GENOMIC DNA]</scope>
    <source>
        <strain evidence="2 3">451A</strain>
    </source>
</reference>
<name>A0ABC9X3B1_GRUJA</name>
<keyword evidence="3" id="KW-1185">Reference proteome</keyword>
<evidence type="ECO:0000313" key="3">
    <source>
        <dbReference type="Proteomes" id="UP001623348"/>
    </source>
</evidence>
<protein>
    <submittedName>
        <fullName evidence="2">Uncharacterized protein</fullName>
    </submittedName>
</protein>
<feature type="compositionally biased region" description="Basic residues" evidence="1">
    <location>
        <begin position="48"/>
        <end position="58"/>
    </location>
</feature>
<organism evidence="2 3">
    <name type="scientific">Grus japonensis</name>
    <name type="common">Japanese crane</name>
    <name type="synonym">Red-crowned crane</name>
    <dbReference type="NCBI Taxonomy" id="30415"/>
    <lineage>
        <taxon>Eukaryota</taxon>
        <taxon>Metazoa</taxon>
        <taxon>Chordata</taxon>
        <taxon>Craniata</taxon>
        <taxon>Vertebrata</taxon>
        <taxon>Euteleostomi</taxon>
        <taxon>Archelosauria</taxon>
        <taxon>Archosauria</taxon>
        <taxon>Dinosauria</taxon>
        <taxon>Saurischia</taxon>
        <taxon>Theropoda</taxon>
        <taxon>Coelurosauria</taxon>
        <taxon>Aves</taxon>
        <taxon>Neognathae</taxon>
        <taxon>Neoaves</taxon>
        <taxon>Gruiformes</taxon>
        <taxon>Gruidae</taxon>
        <taxon>Grus</taxon>
    </lineage>
</organism>
<evidence type="ECO:0000256" key="1">
    <source>
        <dbReference type="SAM" id="MobiDB-lite"/>
    </source>
</evidence>
<evidence type="ECO:0000313" key="2">
    <source>
        <dbReference type="EMBL" id="GAB0191422.1"/>
    </source>
</evidence>
<accession>A0ABC9X3B1</accession>
<comment type="caution">
    <text evidence="2">The sequence shown here is derived from an EMBL/GenBank/DDBJ whole genome shotgun (WGS) entry which is preliminary data.</text>
</comment>
<feature type="compositionally biased region" description="Basic and acidic residues" evidence="1">
    <location>
        <begin position="59"/>
        <end position="73"/>
    </location>
</feature>
<dbReference type="AlphaFoldDB" id="A0ABC9X3B1"/>
<proteinExistence type="predicted"/>
<sequence length="73" mass="9104">MQVYPLAHHRSCPSVEVASCRLTKWHASSCGMRRAKVKRLVLRINYKKRREERKRREEKRREEKRREEKRRDK</sequence>
<gene>
    <name evidence="2" type="ORF">GRJ2_001607500</name>
</gene>
<dbReference type="EMBL" id="BAAFJT010000006">
    <property type="protein sequence ID" value="GAB0191422.1"/>
    <property type="molecule type" value="Genomic_DNA"/>
</dbReference>
<feature type="region of interest" description="Disordered" evidence="1">
    <location>
        <begin position="48"/>
        <end position="73"/>
    </location>
</feature>
<dbReference type="Proteomes" id="UP001623348">
    <property type="component" value="Unassembled WGS sequence"/>
</dbReference>